<reference evidence="4" key="1">
    <citation type="journal article" date="2020" name="Stud. Mycol.">
        <title>101 Dothideomycetes genomes: a test case for predicting lifestyles and emergence of pathogens.</title>
        <authorList>
            <person name="Haridas S."/>
            <person name="Albert R."/>
            <person name="Binder M."/>
            <person name="Bloem J."/>
            <person name="Labutti K."/>
            <person name="Salamov A."/>
            <person name="Andreopoulos B."/>
            <person name="Baker S."/>
            <person name="Barry K."/>
            <person name="Bills G."/>
            <person name="Bluhm B."/>
            <person name="Cannon C."/>
            <person name="Castanera R."/>
            <person name="Culley D."/>
            <person name="Daum C."/>
            <person name="Ezra D."/>
            <person name="Gonzalez J."/>
            <person name="Henrissat B."/>
            <person name="Kuo A."/>
            <person name="Liang C."/>
            <person name="Lipzen A."/>
            <person name="Lutzoni F."/>
            <person name="Magnuson J."/>
            <person name="Mondo S."/>
            <person name="Nolan M."/>
            <person name="Ohm R."/>
            <person name="Pangilinan J."/>
            <person name="Park H.-J."/>
            <person name="Ramirez L."/>
            <person name="Alfaro M."/>
            <person name="Sun H."/>
            <person name="Tritt A."/>
            <person name="Yoshinaga Y."/>
            <person name="Zwiers L.-H."/>
            <person name="Turgeon B."/>
            <person name="Goodwin S."/>
            <person name="Spatafora J."/>
            <person name="Crous P."/>
            <person name="Grigoriev I."/>
        </authorList>
    </citation>
    <scope>NUCLEOTIDE SEQUENCE</scope>
    <source>
        <strain evidence="4">CBS 116435</strain>
    </source>
</reference>
<dbReference type="Pfam" id="PF12796">
    <property type="entry name" value="Ank_2"/>
    <property type="match status" value="1"/>
</dbReference>
<dbReference type="InterPro" id="IPR036770">
    <property type="entry name" value="Ankyrin_rpt-contain_sf"/>
</dbReference>
<dbReference type="SUPFAM" id="SSF48403">
    <property type="entry name" value="Ankyrin repeat"/>
    <property type="match status" value="1"/>
</dbReference>
<proteinExistence type="predicted"/>
<dbReference type="PANTHER" id="PTHR24171:SF10">
    <property type="entry name" value="ANKYRIN REPEAT DOMAIN-CONTAINING PROTEIN 29-LIKE"/>
    <property type="match status" value="1"/>
</dbReference>
<organism evidence="4 5">
    <name type="scientific">Polychaeton citri CBS 116435</name>
    <dbReference type="NCBI Taxonomy" id="1314669"/>
    <lineage>
        <taxon>Eukaryota</taxon>
        <taxon>Fungi</taxon>
        <taxon>Dikarya</taxon>
        <taxon>Ascomycota</taxon>
        <taxon>Pezizomycotina</taxon>
        <taxon>Dothideomycetes</taxon>
        <taxon>Dothideomycetidae</taxon>
        <taxon>Capnodiales</taxon>
        <taxon>Capnodiaceae</taxon>
        <taxon>Polychaeton</taxon>
    </lineage>
</organism>
<sequence>MLPTHALPLSLSDSILLCPLRSCCDEIVIARYPGYSENDRPRHRSIFALVVDLQQELNLIVLGGDYGDALQAASLGGHTGIVQLLLSNGANVYAEGGEYSNALYATSLGGHTEVVQVLLDIGANINAEGGGFGNAL</sequence>
<dbReference type="PROSITE" id="PS50297">
    <property type="entry name" value="ANK_REP_REGION"/>
    <property type="match status" value="1"/>
</dbReference>
<dbReference type="Proteomes" id="UP000799441">
    <property type="component" value="Unassembled WGS sequence"/>
</dbReference>
<evidence type="ECO:0000256" key="1">
    <source>
        <dbReference type="ARBA" id="ARBA00022737"/>
    </source>
</evidence>
<keyword evidence="5" id="KW-1185">Reference proteome</keyword>
<dbReference type="InterPro" id="IPR002110">
    <property type="entry name" value="Ankyrin_rpt"/>
</dbReference>
<keyword evidence="1" id="KW-0677">Repeat</keyword>
<feature type="repeat" description="ANK" evidence="3">
    <location>
        <begin position="98"/>
        <end position="130"/>
    </location>
</feature>
<gene>
    <name evidence="4" type="ORF">K431DRAFT_289868</name>
</gene>
<dbReference type="EMBL" id="MU003945">
    <property type="protein sequence ID" value="KAF2715869.1"/>
    <property type="molecule type" value="Genomic_DNA"/>
</dbReference>
<dbReference type="AlphaFoldDB" id="A0A9P4PXI0"/>
<name>A0A9P4PXI0_9PEZI</name>
<dbReference type="Gene3D" id="1.25.40.20">
    <property type="entry name" value="Ankyrin repeat-containing domain"/>
    <property type="match status" value="1"/>
</dbReference>
<evidence type="ECO:0008006" key="6">
    <source>
        <dbReference type="Google" id="ProtNLM"/>
    </source>
</evidence>
<dbReference type="PANTHER" id="PTHR24171">
    <property type="entry name" value="ANKYRIN REPEAT DOMAIN-CONTAINING PROTEIN 39-RELATED"/>
    <property type="match status" value="1"/>
</dbReference>
<evidence type="ECO:0000313" key="4">
    <source>
        <dbReference type="EMBL" id="KAF2715869.1"/>
    </source>
</evidence>
<accession>A0A9P4PXI0</accession>
<evidence type="ECO:0000313" key="5">
    <source>
        <dbReference type="Proteomes" id="UP000799441"/>
    </source>
</evidence>
<comment type="caution">
    <text evidence="4">The sequence shown here is derived from an EMBL/GenBank/DDBJ whole genome shotgun (WGS) entry which is preliminary data.</text>
</comment>
<evidence type="ECO:0000256" key="3">
    <source>
        <dbReference type="PROSITE-ProRule" id="PRU00023"/>
    </source>
</evidence>
<dbReference type="OrthoDB" id="4772757at2759"/>
<evidence type="ECO:0000256" key="2">
    <source>
        <dbReference type="ARBA" id="ARBA00023043"/>
    </source>
</evidence>
<keyword evidence="2 3" id="KW-0040">ANK repeat</keyword>
<dbReference type="PROSITE" id="PS50088">
    <property type="entry name" value="ANK_REPEAT"/>
    <property type="match status" value="1"/>
</dbReference>
<dbReference type="SMART" id="SM00248">
    <property type="entry name" value="ANK"/>
    <property type="match status" value="2"/>
</dbReference>
<protein>
    <recommendedName>
        <fullName evidence="6">Ankyrin</fullName>
    </recommendedName>
</protein>